<keyword evidence="2" id="KW-1185">Reference proteome</keyword>
<dbReference type="AlphaFoldDB" id="A0A7W7PCX8"/>
<organism evidence="1 2">
    <name type="scientific">Streptomyces netropsis</name>
    <name type="common">Streptoverticillium netropsis</name>
    <dbReference type="NCBI Taxonomy" id="55404"/>
    <lineage>
        <taxon>Bacteria</taxon>
        <taxon>Bacillati</taxon>
        <taxon>Actinomycetota</taxon>
        <taxon>Actinomycetes</taxon>
        <taxon>Kitasatosporales</taxon>
        <taxon>Streptomycetaceae</taxon>
        <taxon>Streptomyces</taxon>
    </lineage>
</organism>
<dbReference type="Proteomes" id="UP000556436">
    <property type="component" value="Unassembled WGS sequence"/>
</dbReference>
<reference evidence="1 2" key="1">
    <citation type="submission" date="2020-08" db="EMBL/GenBank/DDBJ databases">
        <title>Genomic Encyclopedia of Type Strains, Phase III (KMG-III): the genomes of soil and plant-associated and newly described type strains.</title>
        <authorList>
            <person name="Whitman W."/>
        </authorList>
    </citation>
    <scope>NUCLEOTIDE SEQUENCE [LARGE SCALE GENOMIC DNA]</scope>
    <source>
        <strain evidence="1 2">CECT 3265</strain>
    </source>
</reference>
<protein>
    <submittedName>
        <fullName evidence="1">Uncharacterized protein</fullName>
    </submittedName>
</protein>
<evidence type="ECO:0000313" key="1">
    <source>
        <dbReference type="EMBL" id="MBB4884493.1"/>
    </source>
</evidence>
<dbReference type="RefSeq" id="WP_229821876.1">
    <property type="nucleotide sequence ID" value="NZ_BMRW01000001.1"/>
</dbReference>
<sequence>MSRRDFEDAPVANSLVPAASTVVVGDGGRALLQWRSGNGTGGCPGAAGRGVGDR</sequence>
<gene>
    <name evidence="1" type="ORF">FHS38_000502</name>
</gene>
<evidence type="ECO:0000313" key="2">
    <source>
        <dbReference type="Proteomes" id="UP000556436"/>
    </source>
</evidence>
<proteinExistence type="predicted"/>
<dbReference type="EMBL" id="JACHJG010000001">
    <property type="protein sequence ID" value="MBB4884493.1"/>
    <property type="molecule type" value="Genomic_DNA"/>
</dbReference>
<comment type="caution">
    <text evidence="1">The sequence shown here is derived from an EMBL/GenBank/DDBJ whole genome shotgun (WGS) entry which is preliminary data.</text>
</comment>
<name>A0A7W7PCX8_STRNE</name>
<accession>A0A7W7PCX8</accession>